<feature type="transmembrane region" description="Helical" evidence="2">
    <location>
        <begin position="100"/>
        <end position="118"/>
    </location>
</feature>
<accession>A0AAE4FSL0</accession>
<dbReference type="RefSeq" id="WP_322878796.1">
    <property type="nucleotide sequence ID" value="NZ_JAVMIP010000013.1"/>
</dbReference>
<name>A0AAE4FSL0_9CYAN</name>
<evidence type="ECO:0000313" key="4">
    <source>
        <dbReference type="Proteomes" id="UP001268256"/>
    </source>
</evidence>
<evidence type="ECO:0000313" key="3">
    <source>
        <dbReference type="EMBL" id="MDS3861558.1"/>
    </source>
</evidence>
<evidence type="ECO:0000256" key="1">
    <source>
        <dbReference type="SAM" id="MobiDB-lite"/>
    </source>
</evidence>
<dbReference type="EMBL" id="JAVMIP010000013">
    <property type="protein sequence ID" value="MDS3861558.1"/>
    <property type="molecule type" value="Genomic_DNA"/>
</dbReference>
<keyword evidence="2" id="KW-0812">Transmembrane</keyword>
<sequence length="150" mass="16556">MTNTPDDQPNQAEAITHTSPESSEEQNTVSITPEVLQILESKDISNRSIFVNPATIQGLIQQDPDALIKFAESSDERHYQLQLAVRQQKHKENLAKETRLILGGIFGLFTMCFIYAAFTKDQALPNQVFNVLLGGAGGAGLITTLNRKKD</sequence>
<keyword evidence="4" id="KW-1185">Reference proteome</keyword>
<feature type="transmembrane region" description="Helical" evidence="2">
    <location>
        <begin position="124"/>
        <end position="145"/>
    </location>
</feature>
<evidence type="ECO:0008006" key="5">
    <source>
        <dbReference type="Google" id="ProtNLM"/>
    </source>
</evidence>
<evidence type="ECO:0000256" key="2">
    <source>
        <dbReference type="SAM" id="Phobius"/>
    </source>
</evidence>
<protein>
    <recommendedName>
        <fullName evidence="5">DUF2335 domain-containing protein</fullName>
    </recommendedName>
</protein>
<reference evidence="4" key="1">
    <citation type="submission" date="2023-07" db="EMBL/GenBank/DDBJ databases">
        <authorList>
            <person name="Luz R."/>
            <person name="Cordeiro R."/>
            <person name="Fonseca A."/>
            <person name="Goncalves V."/>
        </authorList>
    </citation>
    <scope>NUCLEOTIDE SEQUENCE [LARGE SCALE GENOMIC DNA]</scope>
    <source>
        <strain evidence="4">BACA0444</strain>
    </source>
</reference>
<organism evidence="3 4">
    <name type="scientific">Pseudocalidococcus azoricus BACA0444</name>
    <dbReference type="NCBI Taxonomy" id="2918990"/>
    <lineage>
        <taxon>Bacteria</taxon>
        <taxon>Bacillati</taxon>
        <taxon>Cyanobacteriota</taxon>
        <taxon>Cyanophyceae</taxon>
        <taxon>Acaryochloridales</taxon>
        <taxon>Thermosynechococcaceae</taxon>
        <taxon>Pseudocalidococcus</taxon>
        <taxon>Pseudocalidococcus azoricus</taxon>
    </lineage>
</organism>
<keyword evidence="2" id="KW-1133">Transmembrane helix</keyword>
<proteinExistence type="predicted"/>
<dbReference type="AlphaFoldDB" id="A0AAE4FSL0"/>
<keyword evidence="2" id="KW-0472">Membrane</keyword>
<gene>
    <name evidence="3" type="ORF">RIF25_12145</name>
</gene>
<dbReference type="Proteomes" id="UP001268256">
    <property type="component" value="Unassembled WGS sequence"/>
</dbReference>
<feature type="region of interest" description="Disordered" evidence="1">
    <location>
        <begin position="1"/>
        <end position="29"/>
    </location>
</feature>
<comment type="caution">
    <text evidence="3">The sequence shown here is derived from an EMBL/GenBank/DDBJ whole genome shotgun (WGS) entry which is preliminary data.</text>
</comment>